<organism evidence="3">
    <name type="scientific">Paenibacillus sp. BIHB 4019</name>
    <dbReference type="NCBI Taxonomy" id="1870819"/>
    <lineage>
        <taxon>Bacteria</taxon>
        <taxon>Bacillati</taxon>
        <taxon>Bacillota</taxon>
        <taxon>Bacilli</taxon>
        <taxon>Bacillales</taxon>
        <taxon>Paenibacillaceae</taxon>
        <taxon>Paenibacillus</taxon>
    </lineage>
</organism>
<dbReference type="Gene3D" id="3.90.640.20">
    <property type="entry name" value="Heat-shock cognate protein, ATPase"/>
    <property type="match status" value="1"/>
</dbReference>
<protein>
    <recommendedName>
        <fullName evidence="4">DUF3298 domain-containing protein</fullName>
    </recommendedName>
</protein>
<proteinExistence type="predicted"/>
<dbReference type="Pfam" id="PF11738">
    <property type="entry name" value="DUF3298"/>
    <property type="match status" value="1"/>
</dbReference>
<dbReference type="InterPro" id="IPR025303">
    <property type="entry name" value="PdaC"/>
</dbReference>
<dbReference type="EMBL" id="CP016808">
    <property type="protein sequence ID" value="ANY69188.1"/>
    <property type="molecule type" value="Genomic_DNA"/>
</dbReference>
<feature type="domain" description="Deacetylase PdaC" evidence="2">
    <location>
        <begin position="21"/>
        <end position="94"/>
    </location>
</feature>
<dbReference type="Pfam" id="PF13739">
    <property type="entry name" value="PdaC"/>
    <property type="match status" value="1"/>
</dbReference>
<dbReference type="Gene3D" id="3.30.565.40">
    <property type="entry name" value="Fervidobacterium nodosum Rt17-B1 like"/>
    <property type="match status" value="1"/>
</dbReference>
<sequence>MAFQSPVIVQSVRSTFPKAELWLPHISGGSNEAADSQINGIIHSAAQHLVAEQGTLEDPHAEMQGYFELKNNQKDVLSLSLLNYAYTGGAHGLTLQQSLTFKLTTGRSYALAELFKPGSNYIVKLSALVNAQIRSRDISTLSPFKAIRPDQDFYVADRTLVLYFALYELTPYAFGFPYFPISVYDIEDMINENGPLGPMVVNY</sequence>
<gene>
    <name evidence="3" type="ORF">BBD42_23905</name>
</gene>
<accession>A0A1B2DN98</accession>
<feature type="domain" description="DUF3298" evidence="1">
    <location>
        <begin position="113"/>
        <end position="182"/>
    </location>
</feature>
<dbReference type="RefSeq" id="WP_099520223.1">
    <property type="nucleotide sequence ID" value="NZ_CP016808.1"/>
</dbReference>
<evidence type="ECO:0008006" key="4">
    <source>
        <dbReference type="Google" id="ProtNLM"/>
    </source>
</evidence>
<evidence type="ECO:0000259" key="1">
    <source>
        <dbReference type="Pfam" id="PF11738"/>
    </source>
</evidence>
<evidence type="ECO:0000313" key="3">
    <source>
        <dbReference type="EMBL" id="ANY69188.1"/>
    </source>
</evidence>
<dbReference type="InterPro" id="IPR021729">
    <property type="entry name" value="DUF3298"/>
</dbReference>
<reference evidence="3" key="1">
    <citation type="submission" date="2016-08" db="EMBL/GenBank/DDBJ databases">
        <title>Complete Genome Seqeunce of Paenibacillus sp. BIHB 4019 from tea rhizoplane.</title>
        <authorList>
            <person name="Thakur R."/>
            <person name="Swarnkar M.K."/>
            <person name="Gulati A."/>
        </authorList>
    </citation>
    <scope>NUCLEOTIDE SEQUENCE [LARGE SCALE GENOMIC DNA]</scope>
    <source>
        <strain evidence="3">BIHB4019</strain>
    </source>
</reference>
<name>A0A1B2DN98_9BACL</name>
<evidence type="ECO:0000259" key="2">
    <source>
        <dbReference type="Pfam" id="PF13739"/>
    </source>
</evidence>
<dbReference type="AlphaFoldDB" id="A0A1B2DN98"/>
<dbReference type="InterPro" id="IPR037126">
    <property type="entry name" value="PdaC/RsiV-like_sf"/>
</dbReference>